<dbReference type="InterPro" id="IPR006657">
    <property type="entry name" value="MoPterin_dinucl-bd_dom"/>
</dbReference>
<keyword evidence="4" id="KW-0479">Metal-binding</keyword>
<keyword evidence="6 10" id="KW-0560">Oxidoreductase</keyword>
<dbReference type="GO" id="GO:0009061">
    <property type="term" value="P:anaerobic respiration"/>
    <property type="evidence" value="ECO:0007669"/>
    <property type="project" value="TreeGrafter"/>
</dbReference>
<evidence type="ECO:0000256" key="3">
    <source>
        <dbReference type="ARBA" id="ARBA00022505"/>
    </source>
</evidence>
<evidence type="ECO:0000259" key="7">
    <source>
        <dbReference type="Pfam" id="PF00384"/>
    </source>
</evidence>
<dbReference type="GeneID" id="97669768"/>
<dbReference type="GO" id="GO:0009055">
    <property type="term" value="F:electron transfer activity"/>
    <property type="evidence" value="ECO:0007669"/>
    <property type="project" value="TreeGrafter"/>
</dbReference>
<dbReference type="Gene3D" id="3.40.228.10">
    <property type="entry name" value="Dimethylsulfoxide Reductase, domain 2"/>
    <property type="match status" value="1"/>
</dbReference>
<dbReference type="InterPro" id="IPR041954">
    <property type="entry name" value="CT_DMSOR/BSOR/TMAOR"/>
</dbReference>
<keyword evidence="3" id="KW-0500">Molybdenum</keyword>
<dbReference type="Pfam" id="PF18364">
    <property type="entry name" value="Molybdopterin_N"/>
    <property type="match status" value="1"/>
</dbReference>
<keyword evidence="5" id="KW-0574">Periplasm</keyword>
<dbReference type="GO" id="GO:0050626">
    <property type="term" value="F:trimethylamine-N-oxide reductase (cytochrome c) activity"/>
    <property type="evidence" value="ECO:0007669"/>
    <property type="project" value="UniProtKB-EC"/>
</dbReference>
<dbReference type="InterPro" id="IPR006656">
    <property type="entry name" value="Mopterin_OxRdtase"/>
</dbReference>
<feature type="domain" description="Molybdopterin oxidoreductase N-terminal" evidence="9">
    <location>
        <begin position="9"/>
        <end position="46"/>
    </location>
</feature>
<evidence type="ECO:0000313" key="10">
    <source>
        <dbReference type="EMBL" id="CTQ70117.1"/>
    </source>
</evidence>
<dbReference type="RefSeq" id="WP_055112928.1">
    <property type="nucleotide sequence ID" value="NZ_CXWA01000001.1"/>
</dbReference>
<evidence type="ECO:0000256" key="1">
    <source>
        <dbReference type="ARBA" id="ARBA00001942"/>
    </source>
</evidence>
<dbReference type="Gene3D" id="3.90.55.10">
    <property type="entry name" value="Dimethylsulfoxide Reductase, domain 3"/>
    <property type="match status" value="1"/>
</dbReference>
<evidence type="ECO:0000256" key="6">
    <source>
        <dbReference type="ARBA" id="ARBA00023002"/>
    </source>
</evidence>
<evidence type="ECO:0000256" key="2">
    <source>
        <dbReference type="ARBA" id="ARBA00010312"/>
    </source>
</evidence>
<evidence type="ECO:0000259" key="9">
    <source>
        <dbReference type="Pfam" id="PF18364"/>
    </source>
</evidence>
<dbReference type="PANTHER" id="PTHR43742">
    <property type="entry name" value="TRIMETHYLAMINE-N-OXIDE REDUCTASE"/>
    <property type="match status" value="1"/>
</dbReference>
<dbReference type="Pfam" id="PF01568">
    <property type="entry name" value="Molydop_binding"/>
    <property type="match status" value="1"/>
</dbReference>
<dbReference type="PROSITE" id="PS00490">
    <property type="entry name" value="MOLYBDOPTERIN_PROK_2"/>
    <property type="match status" value="1"/>
</dbReference>
<evidence type="ECO:0000259" key="8">
    <source>
        <dbReference type="Pfam" id="PF01568"/>
    </source>
</evidence>
<dbReference type="GO" id="GO:0043546">
    <property type="term" value="F:molybdopterin cofactor binding"/>
    <property type="evidence" value="ECO:0007669"/>
    <property type="project" value="InterPro"/>
</dbReference>
<dbReference type="EMBL" id="CXWC01000010">
    <property type="protein sequence ID" value="CTQ70117.1"/>
    <property type="molecule type" value="Genomic_DNA"/>
</dbReference>
<dbReference type="InterPro" id="IPR006655">
    <property type="entry name" value="Mopterin_OxRdtase_prok_CS"/>
</dbReference>
<dbReference type="SUPFAM" id="SSF50692">
    <property type="entry name" value="ADC-like"/>
    <property type="match status" value="1"/>
</dbReference>
<protein>
    <submittedName>
        <fullName evidence="10">Dimethyl sulfoxide/trimethylamine N-oxide reductase</fullName>
        <ecNumber evidence="10">1.7.2.3</ecNumber>
    </submittedName>
</protein>
<dbReference type="STRING" id="311410.LA5095_01123"/>
<dbReference type="Gene3D" id="3.40.50.740">
    <property type="match status" value="1"/>
</dbReference>
<reference evidence="11" key="1">
    <citation type="submission" date="2015-07" db="EMBL/GenBank/DDBJ databases">
        <authorList>
            <person name="Rodrigo-Torres Lidia"/>
            <person name="Arahal R.David."/>
        </authorList>
    </citation>
    <scope>NUCLEOTIDE SEQUENCE [LARGE SCALE GENOMIC DNA]</scope>
    <source>
        <strain evidence="11">CECT 5096</strain>
    </source>
</reference>
<sequence>MPEKDMALTSTHWGTYRVEVSDGRVVALHPFERDPDPSPIGHGIAATIDDDKRIRTPMVRRGWRNGTSKSADGERGRDTFEAVSWDEAESLVADELNRVRRTFGNSAIYGGSYGWASAGRFHHAQSQIHRFLNCIGGYTRSVNTYSYAAAEVAIPHVLGDFKTFVNSTTSWSSVSGNTELFVAFGGVPVKNGQIDNGGVGEHGQRTGILEAARNGTSFVNVSPTRASMPAEVNAEWLDIRPCTDTALMLALAYVLLEEDLADRKFLERFTVGIEKVEQYLQGRIDGVAKTPDWAAGICQIASEDIRSLARKMAAKRCKISVSWSLTRQQYGEQPFWAGITVAAMLGQIGLPGGGIGFGYSATNGIGAQYQRLPYASLPQGENPVSGFIPVARIADMLLNPGSTFTYDGETHTYPDIRLVYWAGGNPFHHHQDLNRLDRAWQVPETIITHDWCWTSTARFSDIVLPCTTHLERADLALSPRDAYVVSMQQAIQPTGNARDDYSIFSAIARKMGLELEFTEGKTAEEWVTWIYDSSRQRFARAGLELPTLDDLKSAGWHKIDMPDEPTVMLEAFRKSSETAPLKTPSGRIELFSEKVAAFGYRDCPGHAAWLPPDEWLGSPDKERYPLHLICVQPQTKLHSQLDHGPVSQAAKIDGCEPVHICPADAAARGISNRQRVKIFNERGTCRAAAVLDDDIRPGVVQINTGAWYDPDENGTCKGGNPNVLTPDIGTSSLAQGPSAHSCLVEIAPA</sequence>
<proteinExistence type="inferred from homology"/>
<gene>
    <name evidence="10" type="primary">dmsA_1</name>
    <name evidence="10" type="ORF">LA5096_02378</name>
</gene>
<dbReference type="SUPFAM" id="SSF53706">
    <property type="entry name" value="Formate dehydrogenase/DMSO reductase, domains 1-3"/>
    <property type="match status" value="1"/>
</dbReference>
<comment type="cofactor">
    <cofactor evidence="1">
        <name>Mo-bis(molybdopterin guanine dinucleotide)</name>
        <dbReference type="ChEBI" id="CHEBI:60539"/>
    </cofactor>
</comment>
<organism evidence="10 11">
    <name type="scientific">Roseibium album</name>
    <dbReference type="NCBI Taxonomy" id="311410"/>
    <lineage>
        <taxon>Bacteria</taxon>
        <taxon>Pseudomonadati</taxon>
        <taxon>Pseudomonadota</taxon>
        <taxon>Alphaproteobacteria</taxon>
        <taxon>Hyphomicrobiales</taxon>
        <taxon>Stappiaceae</taxon>
        <taxon>Roseibium</taxon>
    </lineage>
</organism>
<dbReference type="CDD" id="cd02793">
    <property type="entry name" value="MopB_CT_DMSOR-BSOR-TMAOR"/>
    <property type="match status" value="1"/>
</dbReference>
<evidence type="ECO:0000256" key="5">
    <source>
        <dbReference type="ARBA" id="ARBA00022764"/>
    </source>
</evidence>
<dbReference type="PANTHER" id="PTHR43742:SF10">
    <property type="entry name" value="TRIMETHYLAMINE-N-OXIDE REDUCTASE 2"/>
    <property type="match status" value="1"/>
</dbReference>
<dbReference type="AlphaFoldDB" id="A0A0M7A679"/>
<keyword evidence="11" id="KW-1185">Reference proteome</keyword>
<feature type="domain" description="Molybdopterin dinucleotide-binding" evidence="8">
    <location>
        <begin position="626"/>
        <end position="742"/>
    </location>
</feature>
<dbReference type="InterPro" id="IPR041460">
    <property type="entry name" value="Molybdopterin_N"/>
</dbReference>
<dbReference type="InterPro" id="IPR050612">
    <property type="entry name" value="Prok_Mopterin_Oxidored"/>
</dbReference>
<name>A0A0M7A679_9HYPH</name>
<comment type="similarity">
    <text evidence="2">Belongs to the prokaryotic molybdopterin-containing oxidoreductase family.</text>
</comment>
<feature type="domain" description="Molybdopterin oxidoreductase" evidence="7">
    <location>
        <begin position="53"/>
        <end position="509"/>
    </location>
</feature>
<dbReference type="GO" id="GO:0030288">
    <property type="term" value="C:outer membrane-bounded periplasmic space"/>
    <property type="evidence" value="ECO:0007669"/>
    <property type="project" value="TreeGrafter"/>
</dbReference>
<dbReference type="Gene3D" id="2.40.40.20">
    <property type="match status" value="1"/>
</dbReference>
<evidence type="ECO:0000256" key="4">
    <source>
        <dbReference type="ARBA" id="ARBA00022723"/>
    </source>
</evidence>
<dbReference type="Pfam" id="PF00384">
    <property type="entry name" value="Molybdopterin"/>
    <property type="match status" value="1"/>
</dbReference>
<accession>A0A0M7A679</accession>
<dbReference type="Proteomes" id="UP000049983">
    <property type="component" value="Unassembled WGS sequence"/>
</dbReference>
<evidence type="ECO:0000313" key="11">
    <source>
        <dbReference type="Proteomes" id="UP000049983"/>
    </source>
</evidence>
<dbReference type="EC" id="1.7.2.3" evidence="10"/>
<dbReference type="InterPro" id="IPR009010">
    <property type="entry name" value="Asp_de-COase-like_dom_sf"/>
</dbReference>
<dbReference type="GO" id="GO:0030151">
    <property type="term" value="F:molybdenum ion binding"/>
    <property type="evidence" value="ECO:0007669"/>
    <property type="project" value="TreeGrafter"/>
</dbReference>